<keyword evidence="2" id="KW-0479">Metal-binding</keyword>
<dbReference type="PANTHER" id="PTHR10410">
    <property type="entry name" value="EUKARYOTIC TRANSLATION INITIATION FACTOR 3 -RELATED"/>
    <property type="match status" value="1"/>
</dbReference>
<evidence type="ECO:0000256" key="5">
    <source>
        <dbReference type="ARBA" id="ARBA00022942"/>
    </source>
</evidence>
<keyword evidence="9" id="KW-1185">Reference proteome</keyword>
<dbReference type="Gene3D" id="3.40.140.10">
    <property type="entry name" value="Cytidine Deaminase, domain 2"/>
    <property type="match status" value="1"/>
</dbReference>
<evidence type="ECO:0000256" key="3">
    <source>
        <dbReference type="ARBA" id="ARBA00022801"/>
    </source>
</evidence>
<keyword evidence="3" id="KW-0378">Hydrolase</keyword>
<dbReference type="SUPFAM" id="SSF102712">
    <property type="entry name" value="JAB1/MPN domain"/>
    <property type="match status" value="1"/>
</dbReference>
<protein>
    <submittedName>
        <fullName evidence="8">26S proteasome non-ATPase regulatory subunit 14</fullName>
    </submittedName>
</protein>
<evidence type="ECO:0000313" key="9">
    <source>
        <dbReference type="Proteomes" id="UP001470230"/>
    </source>
</evidence>
<dbReference type="Pfam" id="PF23594">
    <property type="entry name" value="RPN11_C"/>
    <property type="match status" value="1"/>
</dbReference>
<dbReference type="InterPro" id="IPR000555">
    <property type="entry name" value="JAMM/MPN+_dom"/>
</dbReference>
<dbReference type="PROSITE" id="PS50249">
    <property type="entry name" value="MPN"/>
    <property type="match status" value="1"/>
</dbReference>
<dbReference type="SMART" id="SM00232">
    <property type="entry name" value="JAB_MPN"/>
    <property type="match status" value="1"/>
</dbReference>
<keyword evidence="6" id="KW-0482">Metalloprotease</keyword>
<reference evidence="8 9" key="1">
    <citation type="submission" date="2024-04" db="EMBL/GenBank/DDBJ databases">
        <title>Tritrichomonas musculus Genome.</title>
        <authorList>
            <person name="Alves-Ferreira E."/>
            <person name="Grigg M."/>
            <person name="Lorenzi H."/>
            <person name="Galac M."/>
        </authorList>
    </citation>
    <scope>NUCLEOTIDE SEQUENCE [LARGE SCALE GENOMIC DNA]</scope>
    <source>
        <strain evidence="8 9">EAF2021</strain>
    </source>
</reference>
<accession>A0ABR2K5H1</accession>
<evidence type="ECO:0000256" key="2">
    <source>
        <dbReference type="ARBA" id="ARBA00022723"/>
    </source>
</evidence>
<organism evidence="8 9">
    <name type="scientific">Tritrichomonas musculus</name>
    <dbReference type="NCBI Taxonomy" id="1915356"/>
    <lineage>
        <taxon>Eukaryota</taxon>
        <taxon>Metamonada</taxon>
        <taxon>Parabasalia</taxon>
        <taxon>Tritrichomonadida</taxon>
        <taxon>Tritrichomonadidae</taxon>
        <taxon>Tritrichomonas</taxon>
    </lineage>
</organism>
<gene>
    <name evidence="8" type="ORF">M9Y10_041190</name>
</gene>
<evidence type="ECO:0000256" key="6">
    <source>
        <dbReference type="ARBA" id="ARBA00023049"/>
    </source>
</evidence>
<feature type="domain" description="MPN" evidence="7">
    <location>
        <begin position="1"/>
        <end position="126"/>
    </location>
</feature>
<dbReference type="InterPro" id="IPR056263">
    <property type="entry name" value="RPN11_C"/>
</dbReference>
<dbReference type="Proteomes" id="UP001470230">
    <property type="component" value="Unassembled WGS sequence"/>
</dbReference>
<comment type="caution">
    <text evidence="8">The sequence shown here is derived from an EMBL/GenBank/DDBJ whole genome shotgun (WGS) entry which is preliminary data.</text>
</comment>
<keyword evidence="1" id="KW-0645">Protease</keyword>
<dbReference type="InterPro" id="IPR037518">
    <property type="entry name" value="MPN"/>
</dbReference>
<keyword evidence="4" id="KW-0862">Zinc</keyword>
<sequence>MLKHSSSDKPKEIIGILLGNFIDDYTINVSDVFGTPQTGDNLTSEPFEDDFQIKMKELLSQTGHEESIVGWYQSHTGTGLWLSAVAVNTQMSQQKNNPRSFVMVVNTNQSVKEHVSISAFRCIDHVSAAQGEEPRETTSFEGSLDKPTTKQLVRGLNRQYYKLLVRYRMQDYEQRMLECLHKKTWYSFLLPNITFKQNDKISLDSINKLIQNADEYKRQILEEEGMSYEDRMKRNIGKVDPCTFIKQETDRITVGQINQLFITEVNSITF</sequence>
<name>A0ABR2K5H1_9EUKA</name>
<proteinExistence type="predicted"/>
<dbReference type="GO" id="GO:0000502">
    <property type="term" value="C:proteasome complex"/>
    <property type="evidence" value="ECO:0007669"/>
    <property type="project" value="UniProtKB-KW"/>
</dbReference>
<keyword evidence="5 8" id="KW-0647">Proteasome</keyword>
<dbReference type="EMBL" id="JAPFFF010000007">
    <property type="protein sequence ID" value="KAK8885737.1"/>
    <property type="molecule type" value="Genomic_DNA"/>
</dbReference>
<dbReference type="Pfam" id="PF01398">
    <property type="entry name" value="JAB"/>
    <property type="match status" value="1"/>
</dbReference>
<evidence type="ECO:0000313" key="8">
    <source>
        <dbReference type="EMBL" id="KAK8885737.1"/>
    </source>
</evidence>
<dbReference type="InterPro" id="IPR050242">
    <property type="entry name" value="JAMM_MPN+_peptidase_M67A"/>
</dbReference>
<evidence type="ECO:0000259" key="7">
    <source>
        <dbReference type="PROSITE" id="PS50249"/>
    </source>
</evidence>
<evidence type="ECO:0000256" key="4">
    <source>
        <dbReference type="ARBA" id="ARBA00022833"/>
    </source>
</evidence>
<evidence type="ECO:0000256" key="1">
    <source>
        <dbReference type="ARBA" id="ARBA00022670"/>
    </source>
</evidence>